<dbReference type="InterPro" id="IPR001715">
    <property type="entry name" value="CH_dom"/>
</dbReference>
<feature type="region of interest" description="Disordered" evidence="8">
    <location>
        <begin position="610"/>
        <end position="659"/>
    </location>
</feature>
<dbReference type="GO" id="GO:0051011">
    <property type="term" value="F:microtubule minus-end binding"/>
    <property type="evidence" value="ECO:0007669"/>
    <property type="project" value="TreeGrafter"/>
</dbReference>
<dbReference type="SUPFAM" id="SSF50346">
    <property type="entry name" value="PRC-barrel domain"/>
    <property type="match status" value="1"/>
</dbReference>
<feature type="compositionally biased region" description="Gly residues" evidence="8">
    <location>
        <begin position="845"/>
        <end position="856"/>
    </location>
</feature>
<evidence type="ECO:0000259" key="10">
    <source>
        <dbReference type="PROSITE" id="PS51508"/>
    </source>
</evidence>
<evidence type="ECO:0000256" key="3">
    <source>
        <dbReference type="ARBA" id="ARBA00022701"/>
    </source>
</evidence>
<feature type="compositionally biased region" description="Polar residues" evidence="8">
    <location>
        <begin position="898"/>
        <end position="924"/>
    </location>
</feature>
<comment type="subcellular location">
    <subcellularLocation>
        <location evidence="1">Cytoplasm</location>
        <location evidence="1">Cytoskeleton</location>
    </subcellularLocation>
</comment>
<feature type="region of interest" description="Disordered" evidence="8">
    <location>
        <begin position="839"/>
        <end position="980"/>
    </location>
</feature>
<dbReference type="KEGG" id="pmrn:116939038"/>
<dbReference type="GO" id="GO:0005516">
    <property type="term" value="F:calmodulin binding"/>
    <property type="evidence" value="ECO:0007669"/>
    <property type="project" value="InterPro"/>
</dbReference>
<evidence type="ECO:0000259" key="9">
    <source>
        <dbReference type="PROSITE" id="PS50021"/>
    </source>
</evidence>
<feature type="region of interest" description="Disordered" evidence="8">
    <location>
        <begin position="691"/>
        <end position="721"/>
    </location>
</feature>
<feature type="compositionally biased region" description="Polar residues" evidence="8">
    <location>
        <begin position="758"/>
        <end position="771"/>
    </location>
</feature>
<protein>
    <submittedName>
        <fullName evidence="12 13">Calmodulin-regulated spectrin-associated protein 1-like</fullName>
    </submittedName>
</protein>
<evidence type="ECO:0000256" key="1">
    <source>
        <dbReference type="ARBA" id="ARBA00004245"/>
    </source>
</evidence>
<dbReference type="SUPFAM" id="SSF47576">
    <property type="entry name" value="Calponin-homology domain, CH-domain"/>
    <property type="match status" value="1"/>
</dbReference>
<dbReference type="SMART" id="SM01051">
    <property type="entry name" value="CAMSAP_CKK"/>
    <property type="match status" value="1"/>
</dbReference>
<dbReference type="InterPro" id="IPR058042">
    <property type="entry name" value="CAMSAP_N"/>
</dbReference>
<dbReference type="Gene3D" id="3.10.20.360">
    <property type="entry name" value="CKK domain"/>
    <property type="match status" value="1"/>
</dbReference>
<dbReference type="PANTHER" id="PTHR21595">
    <property type="entry name" value="PATRONIN"/>
    <property type="match status" value="1"/>
</dbReference>
<feature type="region of interest" description="Disordered" evidence="8">
    <location>
        <begin position="333"/>
        <end position="413"/>
    </location>
</feature>
<reference evidence="12 13" key="1">
    <citation type="submission" date="2025-04" db="UniProtKB">
        <authorList>
            <consortium name="RefSeq"/>
        </authorList>
    </citation>
    <scope>IDENTIFICATION</scope>
    <source>
        <tissue evidence="12 13">Sperm</tissue>
    </source>
</reference>
<feature type="compositionally biased region" description="Polar residues" evidence="8">
    <location>
        <begin position="699"/>
        <end position="714"/>
    </location>
</feature>
<feature type="region of interest" description="Disordered" evidence="8">
    <location>
        <begin position="464"/>
        <end position="564"/>
    </location>
</feature>
<evidence type="ECO:0000256" key="7">
    <source>
        <dbReference type="SAM" id="Coils"/>
    </source>
</evidence>
<feature type="compositionally biased region" description="Low complexity" evidence="8">
    <location>
        <begin position="387"/>
        <end position="400"/>
    </location>
</feature>
<keyword evidence="11" id="KW-1185">Reference proteome</keyword>
<dbReference type="InterPro" id="IPR011033">
    <property type="entry name" value="PRC_barrel-like_sf"/>
</dbReference>
<dbReference type="GO" id="GO:0036449">
    <property type="term" value="C:microtubule minus-end"/>
    <property type="evidence" value="ECO:0007669"/>
    <property type="project" value="TreeGrafter"/>
</dbReference>
<evidence type="ECO:0000256" key="8">
    <source>
        <dbReference type="SAM" id="MobiDB-lite"/>
    </source>
</evidence>
<dbReference type="AlphaFoldDB" id="A0AAJ7WM44"/>
<feature type="compositionally biased region" description="Polar residues" evidence="8">
    <location>
        <begin position="1028"/>
        <end position="1037"/>
    </location>
</feature>
<comment type="similarity">
    <text evidence="6">Belongs to the CAMSAP1 family.</text>
</comment>
<dbReference type="Pfam" id="PF08683">
    <property type="entry name" value="CAMSAP_CKK"/>
    <property type="match status" value="1"/>
</dbReference>
<feature type="compositionally biased region" description="Polar residues" evidence="8">
    <location>
        <begin position="971"/>
        <end position="980"/>
    </location>
</feature>
<dbReference type="InterPro" id="IPR036872">
    <property type="entry name" value="CH_dom_sf"/>
</dbReference>
<feature type="coiled-coil region" evidence="7">
    <location>
        <begin position="663"/>
        <end position="690"/>
    </location>
</feature>
<gene>
    <name evidence="12 13" type="primary">LOC116939038</name>
</gene>
<dbReference type="PROSITE" id="PS51508">
    <property type="entry name" value="CKK"/>
    <property type="match status" value="1"/>
</dbReference>
<name>A0AAJ7WM44_PETMA</name>
<feature type="compositionally biased region" description="Basic and acidic residues" evidence="8">
    <location>
        <begin position="776"/>
        <end position="791"/>
    </location>
</feature>
<dbReference type="InterPro" id="IPR022613">
    <property type="entry name" value="CH_CAMSAP_2"/>
</dbReference>
<dbReference type="PROSITE" id="PS50021">
    <property type="entry name" value="CH"/>
    <property type="match status" value="1"/>
</dbReference>
<evidence type="ECO:0000256" key="4">
    <source>
        <dbReference type="ARBA" id="ARBA00023054"/>
    </source>
</evidence>
<dbReference type="GO" id="GO:0031122">
    <property type="term" value="P:cytoplasmic microtubule organization"/>
    <property type="evidence" value="ECO:0007669"/>
    <property type="project" value="TreeGrafter"/>
</dbReference>
<organism evidence="11 13">
    <name type="scientific">Petromyzon marinus</name>
    <name type="common">Sea lamprey</name>
    <dbReference type="NCBI Taxonomy" id="7757"/>
    <lineage>
        <taxon>Eukaryota</taxon>
        <taxon>Metazoa</taxon>
        <taxon>Chordata</taxon>
        <taxon>Craniata</taxon>
        <taxon>Vertebrata</taxon>
        <taxon>Cyclostomata</taxon>
        <taxon>Hyperoartia</taxon>
        <taxon>Petromyzontiformes</taxon>
        <taxon>Petromyzontidae</taxon>
        <taxon>Petromyzon</taxon>
    </lineage>
</organism>
<comment type="domain">
    <text evidence="6">The CKK domain binds microtubules.</text>
</comment>
<evidence type="ECO:0000256" key="5">
    <source>
        <dbReference type="ARBA" id="ARBA00023212"/>
    </source>
</evidence>
<dbReference type="InterPro" id="IPR032940">
    <property type="entry name" value="CAMSAP"/>
</dbReference>
<dbReference type="InterPro" id="IPR014797">
    <property type="entry name" value="CKK_CAMSAP"/>
</dbReference>
<feature type="domain" description="CKK" evidence="10">
    <location>
        <begin position="1038"/>
        <end position="1181"/>
    </location>
</feature>
<dbReference type="RefSeq" id="XP_032802806.1">
    <property type="nucleotide sequence ID" value="XM_032946915.1"/>
</dbReference>
<dbReference type="RefSeq" id="XP_032802805.1">
    <property type="nucleotide sequence ID" value="XM_032946914.1"/>
</dbReference>
<evidence type="ECO:0000256" key="2">
    <source>
        <dbReference type="ARBA" id="ARBA00022490"/>
    </source>
</evidence>
<evidence type="ECO:0000256" key="6">
    <source>
        <dbReference type="PROSITE-ProRule" id="PRU00841"/>
    </source>
</evidence>
<keyword evidence="4 7" id="KW-0175">Coiled coil</keyword>
<dbReference type="Proteomes" id="UP001318040">
    <property type="component" value="Chromosome 5"/>
</dbReference>
<keyword evidence="2" id="KW-0963">Cytoplasm</keyword>
<sequence length="1184" mass="128200">MEAGVWKDLGGGSAESYDAERAKVKATLAWLFAKAYGADLISVDLKDPYGDDGRLKTSVERLLTSGDVYSRVCSRVMLGYNTSPGHWPVIQALSRRGLYVTEEGDYPVTASDLLQMPLRMSSHLALADSIMQAYCTQQLGGDRVTASLQRVGVTAGSRSPAAAYGNAEMSILQWVNEVNVRLWDVQQKDGKQADLASHKRTQRGPPPTLRSLHDATDCRALLSCIHFYCPRALPLQEVRLREGLSVQDKLHNARLLVDFVRAHLGDCLHLNERDLLYLPPPLKVNLLVFVVELLWWLDECRPDCVQPLISETQEVSKAPNNSWLDSFQIPFSNPPSKISDKTPTPIKPAIPKKPDNIFLSGLSDPAPGHGPPSRSNPQKPTMSASSHHLQPRPAQQPAAPHADELANLSPGPAVANRRNFFETLERKKHQGDAKAGTTASSGLPAASLALPRGFSKKPETFMFPKVASRPPRGSAAVDRTADSGGATLDSPRVPGTEGQASRDSCEHDSGVLSQSDDSAFGSFGTGTAQAPHDLDSPFATSSPLPDGAKKQQKQLLTRLRGHEALPERDVGGRGWFEERVLAVQAQFEAKQMAMQALTLQVSELCARRDARQHKRKRATRPQPQGGEAVHCGSSAEEDGRDDCGNNNGDEDDDAKGDSDSEEIARLVETLLDLQRDMKHLSLEQENLIRNGPKEVDTFRPTTPVNPKKQLSSTLPRAKSSDNLLGRGEARFVQLSPKTPSFEGRERHPLPARHGVQKPPTSGTYNSMTLPSKKSHARDANRNRSPERDHNLNVRLGGDGDSASTVGITRRHQLLSPRPFASSVQTPHLRRFYADVDATSPAAGAGLNGNDGKGGISNGNEEWTPVVASPKLRVGTAAAKIRSAKADGRGGGDVKRGGDSTSGSGLSKRNSKSTPDLSSENANSRQQQQQQQQPRPGTPRNAGGSTPRRRDGRDTPEPLLSKRRTPGRGVDQSRTTGTAISKLQSTSCASLASLPAHSGGRGSAARKRCGSMEVLDGEGVSSEERDWDSQSTGSSTYTGPRLFVEPSSKTNRSLVQNAVSHCCLAGKVNENQKLKVLQELEMCDAPHFLILFRPGGGWQFRALYAHYPETGAVWRLCGLGPASLTAGSLTERATALYKYSSAHKGFLQLPASRSLGPSVDAFTLKQNQGFVSDRRKWASAMELDC</sequence>
<feature type="compositionally biased region" description="Basic and acidic residues" evidence="8">
    <location>
        <begin position="883"/>
        <end position="897"/>
    </location>
</feature>
<evidence type="ECO:0000313" key="12">
    <source>
        <dbReference type="RefSeq" id="XP_032802805.1"/>
    </source>
</evidence>
<feature type="region of interest" description="Disordered" evidence="8">
    <location>
        <begin position="191"/>
        <end position="210"/>
    </location>
</feature>
<feature type="compositionally biased region" description="Basic residues" evidence="8">
    <location>
        <begin position="610"/>
        <end position="619"/>
    </location>
</feature>
<feature type="region of interest" description="Disordered" evidence="8">
    <location>
        <begin position="735"/>
        <end position="801"/>
    </location>
</feature>
<dbReference type="InterPro" id="IPR038209">
    <property type="entry name" value="CKK_dom_sf"/>
</dbReference>
<feature type="domain" description="Calponin-homology (CH)" evidence="9">
    <location>
        <begin position="165"/>
        <end position="298"/>
    </location>
</feature>
<feature type="compositionally biased region" description="Polar residues" evidence="8">
    <location>
        <begin position="373"/>
        <end position="386"/>
    </location>
</feature>
<dbReference type="PANTHER" id="PTHR21595:SF0">
    <property type="entry name" value="PATRONIN"/>
    <property type="match status" value="1"/>
</dbReference>
<accession>A0AAJ7WM44</accession>
<proteinExistence type="inferred from homology"/>
<feature type="region of interest" description="Disordered" evidence="8">
    <location>
        <begin position="1015"/>
        <end position="1040"/>
    </location>
</feature>
<dbReference type="GO" id="GO:0007026">
    <property type="term" value="P:negative regulation of microtubule depolymerization"/>
    <property type="evidence" value="ECO:0007669"/>
    <property type="project" value="TreeGrafter"/>
</dbReference>
<keyword evidence="3 6" id="KW-0493">Microtubule</keyword>
<keyword evidence="5" id="KW-0206">Cytoskeleton</keyword>
<dbReference type="Pfam" id="PF11971">
    <property type="entry name" value="CAMSAP_CH"/>
    <property type="match status" value="1"/>
</dbReference>
<evidence type="ECO:0000313" key="13">
    <source>
        <dbReference type="RefSeq" id="XP_032802806.1"/>
    </source>
</evidence>
<evidence type="ECO:0000313" key="11">
    <source>
        <dbReference type="Proteomes" id="UP001318040"/>
    </source>
</evidence>
<dbReference type="Pfam" id="PF25532">
    <property type="entry name" value="CH_CAMSAP2_N"/>
    <property type="match status" value="1"/>
</dbReference>